<evidence type="ECO:0000313" key="8">
    <source>
        <dbReference type="Proteomes" id="UP000215914"/>
    </source>
</evidence>
<dbReference type="Gramene" id="mRNA:HanXRQr2_Chr16g0773031">
    <property type="protein sequence ID" value="CDS:HanXRQr2_Chr16g0773031.1"/>
    <property type="gene ID" value="HanXRQr2_Chr16g0773031"/>
</dbReference>
<dbReference type="OrthoDB" id="1090008at2759"/>
<keyword evidence="5" id="KW-0539">Nucleus</keyword>
<protein>
    <submittedName>
        <fullName evidence="6">DNA-binding pseudobarrel domain superfamily</fullName>
    </submittedName>
    <submittedName>
        <fullName evidence="7">Putative B3 domain-containing protein, DNA-binding pseudobarrel domain protein</fullName>
    </submittedName>
</protein>
<evidence type="ECO:0000256" key="1">
    <source>
        <dbReference type="ARBA" id="ARBA00004123"/>
    </source>
</evidence>
<name>A0A251S3L3_HELAN</name>
<accession>A0A251S3L3</accession>
<dbReference type="Proteomes" id="UP000215914">
    <property type="component" value="Chromosome 16"/>
</dbReference>
<organism evidence="7 8">
    <name type="scientific">Helianthus annuus</name>
    <name type="common">Common sunflower</name>
    <dbReference type="NCBI Taxonomy" id="4232"/>
    <lineage>
        <taxon>Eukaryota</taxon>
        <taxon>Viridiplantae</taxon>
        <taxon>Streptophyta</taxon>
        <taxon>Embryophyta</taxon>
        <taxon>Tracheophyta</taxon>
        <taxon>Spermatophyta</taxon>
        <taxon>Magnoliopsida</taxon>
        <taxon>eudicotyledons</taxon>
        <taxon>Gunneridae</taxon>
        <taxon>Pentapetalae</taxon>
        <taxon>asterids</taxon>
        <taxon>campanulids</taxon>
        <taxon>Asterales</taxon>
        <taxon>Asteraceae</taxon>
        <taxon>Asteroideae</taxon>
        <taxon>Heliantheae alliance</taxon>
        <taxon>Heliantheae</taxon>
        <taxon>Helianthus</taxon>
    </lineage>
</organism>
<evidence type="ECO:0000256" key="2">
    <source>
        <dbReference type="ARBA" id="ARBA00023015"/>
    </source>
</evidence>
<dbReference type="GO" id="GO:0005634">
    <property type="term" value="C:nucleus"/>
    <property type="evidence" value="ECO:0007669"/>
    <property type="project" value="UniProtKB-SubCell"/>
</dbReference>
<evidence type="ECO:0000256" key="5">
    <source>
        <dbReference type="ARBA" id="ARBA00023242"/>
    </source>
</evidence>
<dbReference type="EMBL" id="MNCJ02000331">
    <property type="protein sequence ID" value="KAF5762112.1"/>
    <property type="molecule type" value="Genomic_DNA"/>
</dbReference>
<evidence type="ECO:0000313" key="7">
    <source>
        <dbReference type="EMBL" id="OTF93053.1"/>
    </source>
</evidence>
<dbReference type="InParanoid" id="A0A251S3L3"/>
<dbReference type="OMA" id="ALCAGWN"/>
<dbReference type="PANTHER" id="PTHR31541:SF60">
    <property type="entry name" value="TF-B3 DOMAIN-CONTAINING PROTEIN"/>
    <property type="match status" value="1"/>
</dbReference>
<keyword evidence="3 7" id="KW-0238">DNA-binding</keyword>
<dbReference type="PANTHER" id="PTHR31541">
    <property type="entry name" value="B3 DOMAIN PLANT PROTEIN-RELATED"/>
    <property type="match status" value="1"/>
</dbReference>
<proteinExistence type="predicted"/>
<evidence type="ECO:0000256" key="3">
    <source>
        <dbReference type="ARBA" id="ARBA00023125"/>
    </source>
</evidence>
<dbReference type="GO" id="GO:0003677">
    <property type="term" value="F:DNA binding"/>
    <property type="evidence" value="ECO:0007669"/>
    <property type="project" value="UniProtKB-KW"/>
</dbReference>
<reference evidence="7" key="2">
    <citation type="submission" date="2017-02" db="EMBL/GenBank/DDBJ databases">
        <title>Sunflower complete genome.</title>
        <authorList>
            <person name="Langlade N."/>
            <person name="Munos S."/>
        </authorList>
    </citation>
    <scope>NUCLEOTIDE SEQUENCE [LARGE SCALE GENOMIC DNA]</scope>
    <source>
        <tissue evidence="7">Leaves</tissue>
    </source>
</reference>
<dbReference type="SUPFAM" id="SSF101936">
    <property type="entry name" value="DNA-binding pseudobarrel domain"/>
    <property type="match status" value="1"/>
</dbReference>
<keyword evidence="4" id="KW-0804">Transcription</keyword>
<dbReference type="InterPro" id="IPR015300">
    <property type="entry name" value="DNA-bd_pseudobarrel_sf"/>
</dbReference>
<keyword evidence="8" id="KW-1185">Reference proteome</keyword>
<dbReference type="Pfam" id="PF03754">
    <property type="entry name" value="At2g31720-like"/>
    <property type="match status" value="1"/>
</dbReference>
<sequence>MNNLLLSLNLHAPFATPALFNDRSLQLEDEDGHDHHQKIKTSYTKGELFAIANTLATNKVMIKKRKLCSLTEEDNNNKKKRKMPKKKEHVPVVNNESIVQLKRFITGEMGGLDMKLVIQKVLYESDMKKDQSRLNMPILQLKTQPHQFLTDEEIRMIDESKDGMEVRVVGSKLRMYERPLWLKKWHLQQTDNYVLKTNWNKFVADNEDLKKDTMIQVWAFRKNRKLCFAIVPVEL</sequence>
<gene>
    <name evidence="7" type="ORF">HannXRQ_Chr16g0528671</name>
    <name evidence="6" type="ORF">HanXRQr2_Chr16g0773031</name>
</gene>
<keyword evidence="2" id="KW-0805">Transcription regulation</keyword>
<comment type="subcellular location">
    <subcellularLocation>
        <location evidence="1">Nucleus</location>
    </subcellularLocation>
</comment>
<dbReference type="Gene3D" id="2.40.330.10">
    <property type="entry name" value="DNA-binding pseudobarrel domain"/>
    <property type="match status" value="1"/>
</dbReference>
<dbReference type="AlphaFoldDB" id="A0A251S3L3"/>
<evidence type="ECO:0000313" key="6">
    <source>
        <dbReference type="EMBL" id="KAF5762112.1"/>
    </source>
</evidence>
<reference evidence="6 8" key="1">
    <citation type="journal article" date="2017" name="Nature">
        <title>The sunflower genome provides insights into oil metabolism, flowering and Asterid evolution.</title>
        <authorList>
            <person name="Badouin H."/>
            <person name="Gouzy J."/>
            <person name="Grassa C.J."/>
            <person name="Murat F."/>
            <person name="Staton S.E."/>
            <person name="Cottret L."/>
            <person name="Lelandais-Briere C."/>
            <person name="Owens G.L."/>
            <person name="Carrere S."/>
            <person name="Mayjonade B."/>
            <person name="Legrand L."/>
            <person name="Gill N."/>
            <person name="Kane N.C."/>
            <person name="Bowers J.E."/>
            <person name="Hubner S."/>
            <person name="Bellec A."/>
            <person name="Berard A."/>
            <person name="Berges H."/>
            <person name="Blanchet N."/>
            <person name="Boniface M.C."/>
            <person name="Brunel D."/>
            <person name="Catrice O."/>
            <person name="Chaidir N."/>
            <person name="Claudel C."/>
            <person name="Donnadieu C."/>
            <person name="Faraut T."/>
            <person name="Fievet G."/>
            <person name="Helmstetter N."/>
            <person name="King M."/>
            <person name="Knapp S.J."/>
            <person name="Lai Z."/>
            <person name="Le Paslier M.C."/>
            <person name="Lippi Y."/>
            <person name="Lorenzon L."/>
            <person name="Mandel J.R."/>
            <person name="Marage G."/>
            <person name="Marchand G."/>
            <person name="Marquand E."/>
            <person name="Bret-Mestries E."/>
            <person name="Morien E."/>
            <person name="Nambeesan S."/>
            <person name="Nguyen T."/>
            <person name="Pegot-Espagnet P."/>
            <person name="Pouilly N."/>
            <person name="Raftis F."/>
            <person name="Sallet E."/>
            <person name="Schiex T."/>
            <person name="Thomas J."/>
            <person name="Vandecasteele C."/>
            <person name="Vares D."/>
            <person name="Vear F."/>
            <person name="Vautrin S."/>
            <person name="Crespi M."/>
            <person name="Mangin B."/>
            <person name="Burke J.M."/>
            <person name="Salse J."/>
            <person name="Munos S."/>
            <person name="Vincourt P."/>
            <person name="Rieseberg L.H."/>
            <person name="Langlade N.B."/>
        </authorList>
    </citation>
    <scope>NUCLEOTIDE SEQUENCE [LARGE SCALE GENOMIC DNA]</scope>
    <source>
        <strain evidence="8">cv. SF193</strain>
        <tissue evidence="6">Leaves</tissue>
    </source>
</reference>
<dbReference type="EMBL" id="CM007905">
    <property type="protein sequence ID" value="OTF93053.1"/>
    <property type="molecule type" value="Genomic_DNA"/>
</dbReference>
<reference evidence="6" key="3">
    <citation type="submission" date="2020-06" db="EMBL/GenBank/DDBJ databases">
        <title>Helianthus annuus Genome sequencing and assembly Release 2.</title>
        <authorList>
            <person name="Gouzy J."/>
            <person name="Langlade N."/>
            <person name="Munos S."/>
        </authorList>
    </citation>
    <scope>NUCLEOTIDE SEQUENCE</scope>
    <source>
        <tissue evidence="6">Leaves</tissue>
    </source>
</reference>
<dbReference type="InterPro" id="IPR005508">
    <property type="entry name" value="At2g31720-like"/>
</dbReference>
<evidence type="ECO:0000256" key="4">
    <source>
        <dbReference type="ARBA" id="ARBA00023163"/>
    </source>
</evidence>